<gene>
    <name evidence="1" type="ORF">ACFY05_07230</name>
</gene>
<dbReference type="Pfam" id="PF03693">
    <property type="entry name" value="ParD_antitoxin"/>
    <property type="match status" value="1"/>
</dbReference>
<reference evidence="1 2" key="1">
    <citation type="submission" date="2024-10" db="EMBL/GenBank/DDBJ databases">
        <title>The Natural Products Discovery Center: Release of the First 8490 Sequenced Strains for Exploring Actinobacteria Biosynthetic Diversity.</title>
        <authorList>
            <person name="Kalkreuter E."/>
            <person name="Kautsar S.A."/>
            <person name="Yang D."/>
            <person name="Bader C.D."/>
            <person name="Teijaro C.N."/>
            <person name="Fluegel L."/>
            <person name="Davis C.M."/>
            <person name="Simpson J.R."/>
            <person name="Lauterbach L."/>
            <person name="Steele A.D."/>
            <person name="Gui C."/>
            <person name="Meng S."/>
            <person name="Li G."/>
            <person name="Viehrig K."/>
            <person name="Ye F."/>
            <person name="Su P."/>
            <person name="Kiefer A.F."/>
            <person name="Nichols A."/>
            <person name="Cepeda A.J."/>
            <person name="Yan W."/>
            <person name="Fan B."/>
            <person name="Jiang Y."/>
            <person name="Adhikari A."/>
            <person name="Zheng C.-J."/>
            <person name="Schuster L."/>
            <person name="Cowan T.M."/>
            <person name="Smanski M.J."/>
            <person name="Chevrette M.G."/>
            <person name="De Carvalho L.P.S."/>
            <person name="Shen B."/>
        </authorList>
    </citation>
    <scope>NUCLEOTIDE SEQUENCE [LARGE SCALE GENOMIC DNA]</scope>
    <source>
        <strain evidence="1 2">NPDC001281</strain>
    </source>
</reference>
<comment type="caution">
    <text evidence="1">The sequence shown here is derived from an EMBL/GenBank/DDBJ whole genome shotgun (WGS) entry which is preliminary data.</text>
</comment>
<evidence type="ECO:0000313" key="1">
    <source>
        <dbReference type="EMBL" id="MFF4772637.1"/>
    </source>
</evidence>
<dbReference type="EMBL" id="JBIAXI010000004">
    <property type="protein sequence ID" value="MFF4772637.1"/>
    <property type="molecule type" value="Genomic_DNA"/>
</dbReference>
<keyword evidence="2" id="KW-1185">Reference proteome</keyword>
<sequence>MSTKPISVTIDEQLLEYANAEVAAGRARSVSAVVNAALARVAEADRAADAAVRAAVQAVRSDPGASAKVRRMTDRLLAQSDVRAAG</sequence>
<accession>A0ABW6V211</accession>
<dbReference type="RefSeq" id="WP_066944460.1">
    <property type="nucleotide sequence ID" value="NZ_BBYK01000056.1"/>
</dbReference>
<evidence type="ECO:0000313" key="2">
    <source>
        <dbReference type="Proteomes" id="UP001602119"/>
    </source>
</evidence>
<name>A0ABW6V211_MICFU</name>
<dbReference type="InterPro" id="IPR022789">
    <property type="entry name" value="ParD"/>
</dbReference>
<protein>
    <submittedName>
        <fullName evidence="1">Type II toxin-antitoxin system ParD family antitoxin</fullName>
    </submittedName>
</protein>
<dbReference type="Proteomes" id="UP001602119">
    <property type="component" value="Unassembled WGS sequence"/>
</dbReference>
<proteinExistence type="predicted"/>
<organism evidence="1 2">
    <name type="scientific">Microtetraspora fusca</name>
    <dbReference type="NCBI Taxonomy" id="1997"/>
    <lineage>
        <taxon>Bacteria</taxon>
        <taxon>Bacillati</taxon>
        <taxon>Actinomycetota</taxon>
        <taxon>Actinomycetes</taxon>
        <taxon>Streptosporangiales</taxon>
        <taxon>Streptosporangiaceae</taxon>
        <taxon>Microtetraspora</taxon>
    </lineage>
</organism>